<protein>
    <submittedName>
        <fullName evidence="1">Uncharacterized protein</fullName>
    </submittedName>
</protein>
<comment type="caution">
    <text evidence="1">The sequence shown here is derived from an EMBL/GenBank/DDBJ whole genome shotgun (WGS) entry which is preliminary data.</text>
</comment>
<evidence type="ECO:0000313" key="1">
    <source>
        <dbReference type="EMBL" id="MFD0683760.1"/>
    </source>
</evidence>
<keyword evidence="2" id="KW-1185">Reference proteome</keyword>
<dbReference type="EMBL" id="JBHTGP010000003">
    <property type="protein sequence ID" value="MFD0683760.1"/>
    <property type="molecule type" value="Genomic_DNA"/>
</dbReference>
<dbReference type="Proteomes" id="UP001597063">
    <property type="component" value="Unassembled WGS sequence"/>
</dbReference>
<sequence length="284" mass="31520">MLPLGRQLDATVVARWVREVRAEAKRSAVGEDRVITTEKARSRYYEIVLRALDSRPPGADHAMIDYSYEDLYRRAGHKSPSTLYFTFGRGAKHALADRLPDETRRAVGASDMVRTVVMELKTLSHWPYRQGWLDALAGTDDRRFAAETLVRVLADWAGANPRLAAHADYMPAASAVEDLGVICGRRTPAADITAFLARVLTTSVGPRATSAADVLDLVHARLMAVLGFDRPGYVLEIVRRLDEPIGEVGYLVSQLRPDDRAAVRAELEARLAALNEVVEEERWA</sequence>
<proteinExistence type="predicted"/>
<name>A0ABW2XH86_9ACTN</name>
<organism evidence="1 2">
    <name type="scientific">Actinomadura fibrosa</name>
    <dbReference type="NCBI Taxonomy" id="111802"/>
    <lineage>
        <taxon>Bacteria</taxon>
        <taxon>Bacillati</taxon>
        <taxon>Actinomycetota</taxon>
        <taxon>Actinomycetes</taxon>
        <taxon>Streptosporangiales</taxon>
        <taxon>Thermomonosporaceae</taxon>
        <taxon>Actinomadura</taxon>
    </lineage>
</organism>
<dbReference type="RefSeq" id="WP_165502817.1">
    <property type="nucleotide sequence ID" value="NZ_CAACUY010000029.1"/>
</dbReference>
<evidence type="ECO:0000313" key="2">
    <source>
        <dbReference type="Proteomes" id="UP001597063"/>
    </source>
</evidence>
<reference evidence="2" key="1">
    <citation type="journal article" date="2019" name="Int. J. Syst. Evol. Microbiol.">
        <title>The Global Catalogue of Microorganisms (GCM) 10K type strain sequencing project: providing services to taxonomists for standard genome sequencing and annotation.</title>
        <authorList>
            <consortium name="The Broad Institute Genomics Platform"/>
            <consortium name="The Broad Institute Genome Sequencing Center for Infectious Disease"/>
            <person name="Wu L."/>
            <person name="Ma J."/>
        </authorList>
    </citation>
    <scope>NUCLEOTIDE SEQUENCE [LARGE SCALE GENOMIC DNA]</scope>
    <source>
        <strain evidence="2">JCM 9371</strain>
    </source>
</reference>
<accession>A0ABW2XH86</accession>
<gene>
    <name evidence="1" type="ORF">ACFQZM_04565</name>
</gene>